<proteinExistence type="predicted"/>
<gene>
    <name evidence="1" type="ORF">HAX54_047264</name>
</gene>
<evidence type="ECO:0000313" key="2">
    <source>
        <dbReference type="Proteomes" id="UP000823775"/>
    </source>
</evidence>
<evidence type="ECO:0000313" key="1">
    <source>
        <dbReference type="EMBL" id="MCD7448925.1"/>
    </source>
</evidence>
<name>A0ABS8RSA9_DATST</name>
<dbReference type="Proteomes" id="UP000823775">
    <property type="component" value="Unassembled WGS sequence"/>
</dbReference>
<feature type="non-terminal residue" evidence="1">
    <location>
        <position position="146"/>
    </location>
</feature>
<sequence length="146" mass="16734">MRPSVLNNFALGWYGRLLCVLQGEEGPFTIHVGPYFPELVWEFYASYRVKQSILKNKGQVDTMPCLSLRVGAGQEVNITPESGIIGWLLPKPPLLVMCLYIARYQPQRATSKGMIHCHDLKFEARMWLDLTHINVGEIIVEQFNRK</sequence>
<protein>
    <submittedName>
        <fullName evidence="1">Uncharacterized protein</fullName>
    </submittedName>
</protein>
<organism evidence="1 2">
    <name type="scientific">Datura stramonium</name>
    <name type="common">Jimsonweed</name>
    <name type="synonym">Common thornapple</name>
    <dbReference type="NCBI Taxonomy" id="4076"/>
    <lineage>
        <taxon>Eukaryota</taxon>
        <taxon>Viridiplantae</taxon>
        <taxon>Streptophyta</taxon>
        <taxon>Embryophyta</taxon>
        <taxon>Tracheophyta</taxon>
        <taxon>Spermatophyta</taxon>
        <taxon>Magnoliopsida</taxon>
        <taxon>eudicotyledons</taxon>
        <taxon>Gunneridae</taxon>
        <taxon>Pentapetalae</taxon>
        <taxon>asterids</taxon>
        <taxon>lamiids</taxon>
        <taxon>Solanales</taxon>
        <taxon>Solanaceae</taxon>
        <taxon>Solanoideae</taxon>
        <taxon>Datureae</taxon>
        <taxon>Datura</taxon>
    </lineage>
</organism>
<comment type="caution">
    <text evidence="1">The sequence shown here is derived from an EMBL/GenBank/DDBJ whole genome shotgun (WGS) entry which is preliminary data.</text>
</comment>
<dbReference type="EMBL" id="JACEIK010000076">
    <property type="protein sequence ID" value="MCD7448925.1"/>
    <property type="molecule type" value="Genomic_DNA"/>
</dbReference>
<keyword evidence="2" id="KW-1185">Reference proteome</keyword>
<reference evidence="1 2" key="1">
    <citation type="journal article" date="2021" name="BMC Genomics">
        <title>Datura genome reveals duplications of psychoactive alkaloid biosynthetic genes and high mutation rate following tissue culture.</title>
        <authorList>
            <person name="Rajewski A."/>
            <person name="Carter-House D."/>
            <person name="Stajich J."/>
            <person name="Litt A."/>
        </authorList>
    </citation>
    <scope>NUCLEOTIDE SEQUENCE [LARGE SCALE GENOMIC DNA]</scope>
    <source>
        <strain evidence="1">AR-01</strain>
    </source>
</reference>
<accession>A0ABS8RSA9</accession>